<feature type="chain" id="PRO_5006063006" evidence="1">
    <location>
        <begin position="23"/>
        <end position="166"/>
    </location>
</feature>
<accession>A0A0P1G1C0</accession>
<evidence type="ECO:0000313" key="2">
    <source>
        <dbReference type="EMBL" id="CUH75589.1"/>
    </source>
</evidence>
<dbReference type="OrthoDB" id="5492830at2"/>
<protein>
    <submittedName>
        <fullName evidence="2">Uncharacterized protein</fullName>
    </submittedName>
</protein>
<keyword evidence="3" id="KW-1185">Reference proteome</keyword>
<gene>
    <name evidence="2" type="ORF">TRN7648_00516</name>
</gene>
<dbReference type="STRING" id="441103.TRN7648_00516"/>
<dbReference type="RefSeq" id="WP_058246062.1">
    <property type="nucleotide sequence ID" value="NZ_CYSE01000001.1"/>
</dbReference>
<dbReference type="EMBL" id="CYSE01000001">
    <property type="protein sequence ID" value="CUH75589.1"/>
    <property type="molecule type" value="Genomic_DNA"/>
</dbReference>
<keyword evidence="1" id="KW-0732">Signal</keyword>
<evidence type="ECO:0000313" key="3">
    <source>
        <dbReference type="Proteomes" id="UP000054935"/>
    </source>
</evidence>
<name>A0A0P1G1C0_9RHOB</name>
<reference evidence="2 3" key="1">
    <citation type="submission" date="2015-09" db="EMBL/GenBank/DDBJ databases">
        <authorList>
            <consortium name="Swine Surveillance"/>
        </authorList>
    </citation>
    <scope>NUCLEOTIDE SEQUENCE [LARGE SCALE GENOMIC DNA]</scope>
    <source>
        <strain evidence="2 3">CECT 7648</strain>
    </source>
</reference>
<dbReference type="Proteomes" id="UP000054935">
    <property type="component" value="Unassembled WGS sequence"/>
</dbReference>
<feature type="signal peptide" evidence="1">
    <location>
        <begin position="1"/>
        <end position="22"/>
    </location>
</feature>
<dbReference type="AlphaFoldDB" id="A0A0P1G1C0"/>
<sequence length="166" mass="18098">MTTAFGPLIPLCLMLLALPAAAQEDSHDHDHIEDCPPFAWGAQIDPGTQTYSEEIIAGFDDGRIVMKVTFDALSGPYAKRLMFLELIDYCVLRAVSVGSYPARVQQTPDTPWHVDFYEADNRTTLATLPAPPPADTVEAQAIELFLNVDIPALPPLAPTGDQMSDN</sequence>
<organism evidence="2 3">
    <name type="scientific">Tropicibacter naphthalenivorans</name>
    <dbReference type="NCBI Taxonomy" id="441103"/>
    <lineage>
        <taxon>Bacteria</taxon>
        <taxon>Pseudomonadati</taxon>
        <taxon>Pseudomonadota</taxon>
        <taxon>Alphaproteobacteria</taxon>
        <taxon>Rhodobacterales</taxon>
        <taxon>Roseobacteraceae</taxon>
        <taxon>Tropicibacter</taxon>
    </lineage>
</organism>
<evidence type="ECO:0000256" key="1">
    <source>
        <dbReference type="SAM" id="SignalP"/>
    </source>
</evidence>
<proteinExistence type="predicted"/>